<reference evidence="5 6" key="1">
    <citation type="submission" date="2018-11" db="EMBL/GenBank/DDBJ databases">
        <authorList>
            <person name="Criscuolo A."/>
        </authorList>
    </citation>
    <scope>NUCLEOTIDE SEQUENCE [LARGE SCALE GENOMIC DNA]</scope>
    <source>
        <strain evidence="5">ATB-66</strain>
    </source>
</reference>
<keyword evidence="2" id="KW-0238">DNA-binding</keyword>
<organism evidence="5 6">
    <name type="scientific">Filibacter tadaridae</name>
    <dbReference type="NCBI Taxonomy" id="2483811"/>
    <lineage>
        <taxon>Bacteria</taxon>
        <taxon>Bacillati</taxon>
        <taxon>Bacillota</taxon>
        <taxon>Bacilli</taxon>
        <taxon>Bacillales</taxon>
        <taxon>Caryophanaceae</taxon>
        <taxon>Filibacter</taxon>
    </lineage>
</organism>
<evidence type="ECO:0000256" key="3">
    <source>
        <dbReference type="ARBA" id="ARBA00023163"/>
    </source>
</evidence>
<dbReference type="Gene3D" id="1.10.10.10">
    <property type="entry name" value="Winged helix-like DNA-binding domain superfamily/Winged helix DNA-binding domain"/>
    <property type="match status" value="1"/>
</dbReference>
<keyword evidence="6" id="KW-1185">Reference proteome</keyword>
<protein>
    <submittedName>
        <fullName evidence="5">HTH-type transcriptional repressor YtrA</fullName>
    </submittedName>
</protein>
<dbReference type="Pfam" id="PF00392">
    <property type="entry name" value="GntR"/>
    <property type="match status" value="1"/>
</dbReference>
<dbReference type="AlphaFoldDB" id="A0A3P5XVF0"/>
<dbReference type="SMART" id="SM00345">
    <property type="entry name" value="HTH_GNTR"/>
    <property type="match status" value="1"/>
</dbReference>
<evidence type="ECO:0000313" key="6">
    <source>
        <dbReference type="Proteomes" id="UP000270468"/>
    </source>
</evidence>
<evidence type="ECO:0000256" key="2">
    <source>
        <dbReference type="ARBA" id="ARBA00023125"/>
    </source>
</evidence>
<evidence type="ECO:0000313" key="5">
    <source>
        <dbReference type="EMBL" id="VDC32079.1"/>
    </source>
</evidence>
<keyword evidence="3" id="KW-0804">Transcription</keyword>
<dbReference type="PROSITE" id="PS50949">
    <property type="entry name" value="HTH_GNTR"/>
    <property type="match status" value="1"/>
</dbReference>
<dbReference type="GO" id="GO:0003677">
    <property type="term" value="F:DNA binding"/>
    <property type="evidence" value="ECO:0007669"/>
    <property type="project" value="UniProtKB-KW"/>
</dbReference>
<dbReference type="EMBL" id="UXAV01000043">
    <property type="protein sequence ID" value="VDC32079.1"/>
    <property type="molecule type" value="Genomic_DNA"/>
</dbReference>
<dbReference type="InterPro" id="IPR036390">
    <property type="entry name" value="WH_DNA-bd_sf"/>
</dbReference>
<dbReference type="InterPro" id="IPR036388">
    <property type="entry name" value="WH-like_DNA-bd_sf"/>
</dbReference>
<dbReference type="SUPFAM" id="SSF46785">
    <property type="entry name" value="Winged helix' DNA-binding domain"/>
    <property type="match status" value="1"/>
</dbReference>
<evidence type="ECO:0000256" key="1">
    <source>
        <dbReference type="ARBA" id="ARBA00023015"/>
    </source>
</evidence>
<dbReference type="PANTHER" id="PTHR38445">
    <property type="entry name" value="HTH-TYPE TRANSCRIPTIONAL REPRESSOR YTRA"/>
    <property type="match status" value="1"/>
</dbReference>
<feature type="domain" description="HTH gntR-type" evidence="4">
    <location>
        <begin position="42"/>
        <end position="110"/>
    </location>
</feature>
<dbReference type="GO" id="GO:0003700">
    <property type="term" value="F:DNA-binding transcription factor activity"/>
    <property type="evidence" value="ECO:0007669"/>
    <property type="project" value="InterPro"/>
</dbReference>
<proteinExistence type="predicted"/>
<keyword evidence="1" id="KW-0805">Transcription regulation</keyword>
<evidence type="ECO:0000259" key="4">
    <source>
        <dbReference type="PROSITE" id="PS50949"/>
    </source>
</evidence>
<gene>
    <name evidence="5" type="primary">ytrA_4</name>
    <name evidence="5" type="ORF">FILTAD_02577</name>
</gene>
<dbReference type="PANTHER" id="PTHR38445:SF6">
    <property type="entry name" value="GNTR-FAMILY TRANSCRIPTIONAL REGULATOR"/>
    <property type="match status" value="1"/>
</dbReference>
<accession>A0A3P5XVF0</accession>
<sequence length="157" mass="18269">MYYPYNTLNVYEPLNTYTKKSCVYIQERIGVVSMNVNFNNRDPVYLQVVRYFKEKIAIGDLVPGEEIPSRRELANRIKINPNTAQRAYKEMEEQGLIHTERNHPSKITTDEKILSKVREALLLEAVETFVTSVRSINVPVDELLNLVRTKYTDDKEA</sequence>
<name>A0A3P5XVF0_9BACL</name>
<dbReference type="Proteomes" id="UP000270468">
    <property type="component" value="Unassembled WGS sequence"/>
</dbReference>
<dbReference type="CDD" id="cd07377">
    <property type="entry name" value="WHTH_GntR"/>
    <property type="match status" value="1"/>
</dbReference>
<dbReference type="InterPro" id="IPR000524">
    <property type="entry name" value="Tscrpt_reg_HTH_GntR"/>
</dbReference>